<organism evidence="3 4">
    <name type="scientific">Paenibacillus piri</name>
    <dbReference type="NCBI Taxonomy" id="2547395"/>
    <lineage>
        <taxon>Bacteria</taxon>
        <taxon>Bacillati</taxon>
        <taxon>Bacillota</taxon>
        <taxon>Bacilli</taxon>
        <taxon>Bacillales</taxon>
        <taxon>Paenibacillaceae</taxon>
        <taxon>Paenibacillus</taxon>
    </lineage>
</organism>
<proteinExistence type="inferred from homology"/>
<evidence type="ECO:0000259" key="2">
    <source>
        <dbReference type="Pfam" id="PF04909"/>
    </source>
</evidence>
<dbReference type="InterPro" id="IPR006680">
    <property type="entry name" value="Amidohydro-rel"/>
</dbReference>
<comment type="caution">
    <text evidence="3">The sequence shown here is derived from an EMBL/GenBank/DDBJ whole genome shotgun (WGS) entry which is preliminary data.</text>
</comment>
<dbReference type="InterPro" id="IPR052350">
    <property type="entry name" value="Metallo-dep_Lactonases"/>
</dbReference>
<protein>
    <submittedName>
        <fullName evidence="3">Amidohydrolase</fullName>
    </submittedName>
</protein>
<dbReference type="EMBL" id="SMRT01000010">
    <property type="protein sequence ID" value="TDF95549.1"/>
    <property type="molecule type" value="Genomic_DNA"/>
</dbReference>
<comment type="similarity">
    <text evidence="1">Belongs to the metallo-dependent hydrolases superfamily.</text>
</comment>
<dbReference type="PANTHER" id="PTHR43569:SF2">
    <property type="entry name" value="AMIDOHYDROLASE-RELATED DOMAIN-CONTAINING PROTEIN"/>
    <property type="match status" value="1"/>
</dbReference>
<name>A0A4R5KJ46_9BACL</name>
<dbReference type="GO" id="GO:0016787">
    <property type="term" value="F:hydrolase activity"/>
    <property type="evidence" value="ECO:0007669"/>
    <property type="project" value="UniProtKB-KW"/>
</dbReference>
<feature type="domain" description="Amidohydrolase-related" evidence="2">
    <location>
        <begin position="6"/>
        <end position="278"/>
    </location>
</feature>
<reference evidence="3 4" key="1">
    <citation type="submission" date="2019-03" db="EMBL/GenBank/DDBJ databases">
        <title>This is whole genome sequence of Paenibacillus sp MS74 strain.</title>
        <authorList>
            <person name="Trinh H.N."/>
        </authorList>
    </citation>
    <scope>NUCLEOTIDE SEQUENCE [LARGE SCALE GENOMIC DNA]</scope>
    <source>
        <strain evidence="3 4">MS74</strain>
    </source>
</reference>
<sequence length="278" mass="31725">MGMIRVDAHQHYWKTERGDYGWLTPDQGILFADYLPEQLHEELQRYGFERTVVVQAAPTMEETEFMLSLYESYDSIAGVVGWLDLDSPDFPVHYNRFRRHEGFVGFRPMIQDLPDPWILRPTVMKNLELVAADQFPIDLQLRPRLLPYMLEALRTFPALTAVVDHAAKPFIAESVLEPWKSHMAELASYPNLMCKLSGLVTEADQLSWKPGDLAPYVHHVVQVFGKERVMFGSDWPVCLTTCSYGEVVEALRHALPDGLSTGDYNAVFGGNAARFYKL</sequence>
<dbReference type="PANTHER" id="PTHR43569">
    <property type="entry name" value="AMIDOHYDROLASE"/>
    <property type="match status" value="1"/>
</dbReference>
<dbReference type="Gene3D" id="3.20.20.140">
    <property type="entry name" value="Metal-dependent hydrolases"/>
    <property type="match status" value="1"/>
</dbReference>
<gene>
    <name evidence="3" type="ORF">E1757_20885</name>
</gene>
<dbReference type="Proteomes" id="UP000295636">
    <property type="component" value="Unassembled WGS sequence"/>
</dbReference>
<evidence type="ECO:0000256" key="1">
    <source>
        <dbReference type="ARBA" id="ARBA00038310"/>
    </source>
</evidence>
<accession>A0A4R5KJ46</accession>
<evidence type="ECO:0000313" key="3">
    <source>
        <dbReference type="EMBL" id="TDF95549.1"/>
    </source>
</evidence>
<keyword evidence="3" id="KW-0378">Hydrolase</keyword>
<dbReference type="SUPFAM" id="SSF51556">
    <property type="entry name" value="Metallo-dependent hydrolases"/>
    <property type="match status" value="1"/>
</dbReference>
<evidence type="ECO:0000313" key="4">
    <source>
        <dbReference type="Proteomes" id="UP000295636"/>
    </source>
</evidence>
<keyword evidence="4" id="KW-1185">Reference proteome</keyword>
<dbReference type="InterPro" id="IPR032466">
    <property type="entry name" value="Metal_Hydrolase"/>
</dbReference>
<dbReference type="AlphaFoldDB" id="A0A4R5KJ46"/>
<dbReference type="Pfam" id="PF04909">
    <property type="entry name" value="Amidohydro_2"/>
    <property type="match status" value="1"/>
</dbReference>
<dbReference type="OrthoDB" id="5450317at2"/>